<keyword evidence="4" id="KW-1185">Reference proteome</keyword>
<proteinExistence type="predicted"/>
<keyword evidence="2" id="KW-0472">Membrane</keyword>
<accession>A0A4S4L2E4</accession>
<protein>
    <submittedName>
        <fullName evidence="3">Uncharacterized protein</fullName>
    </submittedName>
</protein>
<evidence type="ECO:0000256" key="2">
    <source>
        <dbReference type="SAM" id="Phobius"/>
    </source>
</evidence>
<feature type="transmembrane region" description="Helical" evidence="2">
    <location>
        <begin position="92"/>
        <end position="112"/>
    </location>
</feature>
<dbReference type="OrthoDB" id="3056235at2759"/>
<sequence>METRPSSSSVAKTPGLFSTSASASFHSRLTVSSSGSQRRLRALSRADSDELPSHETPKSPAILRSLPASTASTPSLPLYNPEKLAPPQRRYLIYWTVVAYCLLSVTLFTARLCELPQSIYMRSSQDESHCISPINELSESYRLSKILPMTPQAISFFPFVSFGRTAPRDSEVTACLWVELEDLKDIELWSISWQGPLSVVVVTNTDHNYARTLIKEIKKLSDVKDNAAFHIIQKLPHESHTGNTYLNLARLFARTRYVALFPTSPRAHVAGSLYQKVSSKISSFNMSRLASPHVLSSSKYMANSPIPFPPLAPLLVEQMYPIWCSERFFTSPSREVDWEECLWQFWLNSFGALPTLTEQDWKPLSNRTKNRPTGPLDVEELIHRRLSNKFRQESCVLAARSLKERSETPGKVDPHKAQWLRKTCRQVMSNWGKELL</sequence>
<organism evidence="3 4">
    <name type="scientific">Phellinidium pouzarii</name>
    <dbReference type="NCBI Taxonomy" id="167371"/>
    <lineage>
        <taxon>Eukaryota</taxon>
        <taxon>Fungi</taxon>
        <taxon>Dikarya</taxon>
        <taxon>Basidiomycota</taxon>
        <taxon>Agaricomycotina</taxon>
        <taxon>Agaricomycetes</taxon>
        <taxon>Hymenochaetales</taxon>
        <taxon>Hymenochaetaceae</taxon>
        <taxon>Phellinidium</taxon>
    </lineage>
</organism>
<evidence type="ECO:0000256" key="1">
    <source>
        <dbReference type="SAM" id="MobiDB-lite"/>
    </source>
</evidence>
<evidence type="ECO:0000313" key="3">
    <source>
        <dbReference type="EMBL" id="THH05277.1"/>
    </source>
</evidence>
<dbReference type="AlphaFoldDB" id="A0A4S4L2E4"/>
<feature type="compositionally biased region" description="Polar residues" evidence="1">
    <location>
        <begin position="25"/>
        <end position="37"/>
    </location>
</feature>
<evidence type="ECO:0000313" key="4">
    <source>
        <dbReference type="Proteomes" id="UP000308199"/>
    </source>
</evidence>
<name>A0A4S4L2E4_9AGAM</name>
<comment type="caution">
    <text evidence="3">The sequence shown here is derived from an EMBL/GenBank/DDBJ whole genome shotgun (WGS) entry which is preliminary data.</text>
</comment>
<keyword evidence="2" id="KW-0812">Transmembrane</keyword>
<dbReference type="EMBL" id="SGPK01000273">
    <property type="protein sequence ID" value="THH05277.1"/>
    <property type="molecule type" value="Genomic_DNA"/>
</dbReference>
<reference evidence="3 4" key="1">
    <citation type="submission" date="2019-02" db="EMBL/GenBank/DDBJ databases">
        <title>Genome sequencing of the rare red list fungi Phellinidium pouzarii.</title>
        <authorList>
            <person name="Buettner E."/>
            <person name="Kellner H."/>
        </authorList>
    </citation>
    <scope>NUCLEOTIDE SEQUENCE [LARGE SCALE GENOMIC DNA]</scope>
    <source>
        <strain evidence="3 4">DSM 108285</strain>
    </source>
</reference>
<feature type="compositionally biased region" description="Basic and acidic residues" evidence="1">
    <location>
        <begin position="44"/>
        <end position="57"/>
    </location>
</feature>
<keyword evidence="2" id="KW-1133">Transmembrane helix</keyword>
<gene>
    <name evidence="3" type="ORF">EW145_g4911</name>
</gene>
<dbReference type="Proteomes" id="UP000308199">
    <property type="component" value="Unassembled WGS sequence"/>
</dbReference>
<feature type="region of interest" description="Disordered" evidence="1">
    <location>
        <begin position="25"/>
        <end position="65"/>
    </location>
</feature>